<dbReference type="Proteomes" id="UP000004947">
    <property type="component" value="Unassembled WGS sequence"/>
</dbReference>
<dbReference type="STRING" id="313628.LNTAR_00610"/>
<evidence type="ECO:0000313" key="1">
    <source>
        <dbReference type="EMBL" id="EDM27857.1"/>
    </source>
</evidence>
<dbReference type="AlphaFoldDB" id="A6DKF9"/>
<sequence>MKKLLSTLLLLAGGLQAEEIHRSFSPETKLILKADMESVRAVPELNKLVNNRHAEKFRGMISNFIGVELQKTQILWIGALEKDQAVIVLEGDYDVKQIQKACETHGFFEKVDQADAIFTVNIPDKKKPGKINQLAVIDDHMLVFGPPEYIQSYLKAYFEDQDLMTETKLKKTDSLAYDSGLMHAVVLEHDKKCENNPLLKQLIAMEFKVAYEQDFKLSMMMKSDNKELLTPLKQMIEGLIGLGQQMTLPKVPPMMKDELLGQAKVSVNDDQININTQLSAQIIQNLLNVLVY</sequence>
<keyword evidence="2" id="KW-1185">Reference proteome</keyword>
<dbReference type="EMBL" id="ABCK01000007">
    <property type="protein sequence ID" value="EDM27857.1"/>
    <property type="molecule type" value="Genomic_DNA"/>
</dbReference>
<reference evidence="1 2" key="1">
    <citation type="journal article" date="2010" name="J. Bacteriol.">
        <title>Genome sequence of Lentisphaera araneosa HTCC2155T, the type species of the order Lentisphaerales in the phylum Lentisphaerae.</title>
        <authorList>
            <person name="Thrash J.C."/>
            <person name="Cho J.C."/>
            <person name="Vergin K.L."/>
            <person name="Morris R.M."/>
            <person name="Giovannoni S.J."/>
        </authorList>
    </citation>
    <scope>NUCLEOTIDE SEQUENCE [LARGE SCALE GENOMIC DNA]</scope>
    <source>
        <strain evidence="1 2">HTCC2155</strain>
    </source>
</reference>
<name>A6DKF9_9BACT</name>
<evidence type="ECO:0000313" key="2">
    <source>
        <dbReference type="Proteomes" id="UP000004947"/>
    </source>
</evidence>
<protein>
    <submittedName>
        <fullName evidence="1">Uncharacterized protein</fullName>
    </submittedName>
</protein>
<gene>
    <name evidence="1" type="ORF">LNTAR_00610</name>
</gene>
<comment type="caution">
    <text evidence="1">The sequence shown here is derived from an EMBL/GenBank/DDBJ whole genome shotgun (WGS) entry which is preliminary data.</text>
</comment>
<dbReference type="RefSeq" id="WP_007278371.1">
    <property type="nucleotide sequence ID" value="NZ_ABCK01000007.1"/>
</dbReference>
<proteinExistence type="predicted"/>
<organism evidence="1 2">
    <name type="scientific">Lentisphaera araneosa HTCC2155</name>
    <dbReference type="NCBI Taxonomy" id="313628"/>
    <lineage>
        <taxon>Bacteria</taxon>
        <taxon>Pseudomonadati</taxon>
        <taxon>Lentisphaerota</taxon>
        <taxon>Lentisphaeria</taxon>
        <taxon>Lentisphaerales</taxon>
        <taxon>Lentisphaeraceae</taxon>
        <taxon>Lentisphaera</taxon>
    </lineage>
</organism>
<accession>A6DKF9</accession>